<evidence type="ECO:0000313" key="3">
    <source>
        <dbReference type="Proteomes" id="UP001358417"/>
    </source>
</evidence>
<dbReference type="PROSITE" id="PS51184">
    <property type="entry name" value="JMJC"/>
    <property type="match status" value="1"/>
</dbReference>
<dbReference type="GeneID" id="89969544"/>
<dbReference type="Gene3D" id="2.60.120.650">
    <property type="entry name" value="Cupin"/>
    <property type="match status" value="1"/>
</dbReference>
<dbReference type="Proteomes" id="UP001358417">
    <property type="component" value="Unassembled WGS sequence"/>
</dbReference>
<organism evidence="2 3">
    <name type="scientific">Exophiala bonariae</name>
    <dbReference type="NCBI Taxonomy" id="1690606"/>
    <lineage>
        <taxon>Eukaryota</taxon>
        <taxon>Fungi</taxon>
        <taxon>Dikarya</taxon>
        <taxon>Ascomycota</taxon>
        <taxon>Pezizomycotina</taxon>
        <taxon>Eurotiomycetes</taxon>
        <taxon>Chaetothyriomycetidae</taxon>
        <taxon>Chaetothyriales</taxon>
        <taxon>Herpotrichiellaceae</taxon>
        <taxon>Exophiala</taxon>
    </lineage>
</organism>
<dbReference type="PANTHER" id="PTHR12461">
    <property type="entry name" value="HYPOXIA-INDUCIBLE FACTOR 1 ALPHA INHIBITOR-RELATED"/>
    <property type="match status" value="1"/>
</dbReference>
<dbReference type="InterPro" id="IPR041667">
    <property type="entry name" value="Cupin_8"/>
</dbReference>
<name>A0AAV9NET1_9EURO</name>
<evidence type="ECO:0000259" key="1">
    <source>
        <dbReference type="PROSITE" id="PS51184"/>
    </source>
</evidence>
<dbReference type="SUPFAM" id="SSF51197">
    <property type="entry name" value="Clavaminate synthase-like"/>
    <property type="match status" value="1"/>
</dbReference>
<dbReference type="Pfam" id="PF13621">
    <property type="entry name" value="Cupin_8"/>
    <property type="match status" value="1"/>
</dbReference>
<sequence length="348" mass="38744">MQCIPPRPLSCLQALRCQNFGIRHFNSITSTGALSLNQVPVLPSWDPEPFHVLAYIPALPYQFPRSASDLPSACSRWFTHQSWVPSDGKVNPDHAIWEITKSSELNPSFWTKYQDTLVPLELTSTSDDISESSEEETFERVEEAPLEILLTYLSPKSNQPTVPPGHQRSQRNHSIYLAQCSLAALPPALQQDLPTPSLITHKSSSSPIKGDIYASSLWLGRPPTYTPLHRDPNPNIFIQLAGQKVVRLLPPEIGAAVFADVQARLNHRQDTSANIRGDEMMIGPEKAVLHNAIWPIKDGASPYEDFMTTYGQETTLGMGDALFIPKGWWHSVKGVGTGVTASVNWWFR</sequence>
<evidence type="ECO:0000313" key="2">
    <source>
        <dbReference type="EMBL" id="KAK5054433.1"/>
    </source>
</evidence>
<feature type="domain" description="JmjC" evidence="1">
    <location>
        <begin position="184"/>
        <end position="348"/>
    </location>
</feature>
<reference evidence="2 3" key="1">
    <citation type="submission" date="2023-08" db="EMBL/GenBank/DDBJ databases">
        <title>Black Yeasts Isolated from many extreme environments.</title>
        <authorList>
            <person name="Coleine C."/>
            <person name="Stajich J.E."/>
            <person name="Selbmann L."/>
        </authorList>
    </citation>
    <scope>NUCLEOTIDE SEQUENCE [LARGE SCALE GENOMIC DNA]</scope>
    <source>
        <strain evidence="2 3">CCFEE 5792</strain>
    </source>
</reference>
<comment type="caution">
    <text evidence="2">The sequence shown here is derived from an EMBL/GenBank/DDBJ whole genome shotgun (WGS) entry which is preliminary data.</text>
</comment>
<dbReference type="AlphaFoldDB" id="A0AAV9NET1"/>
<accession>A0AAV9NET1</accession>
<dbReference type="InterPro" id="IPR003347">
    <property type="entry name" value="JmjC_dom"/>
</dbReference>
<gene>
    <name evidence="2" type="ORF">LTR84_001323</name>
</gene>
<dbReference type="RefSeq" id="XP_064707206.1">
    <property type="nucleotide sequence ID" value="XM_064844948.1"/>
</dbReference>
<dbReference type="PANTHER" id="PTHR12461:SF105">
    <property type="entry name" value="HYPOXIA-INDUCIBLE FACTOR 1-ALPHA INHIBITOR"/>
    <property type="match status" value="1"/>
</dbReference>
<dbReference type="EMBL" id="JAVRRD010000010">
    <property type="protein sequence ID" value="KAK5054433.1"/>
    <property type="molecule type" value="Genomic_DNA"/>
</dbReference>
<proteinExistence type="predicted"/>
<protein>
    <recommendedName>
        <fullName evidence="1">JmjC domain-containing protein</fullName>
    </recommendedName>
</protein>
<keyword evidence="3" id="KW-1185">Reference proteome</keyword>